<dbReference type="InterPro" id="IPR016040">
    <property type="entry name" value="NAD(P)-bd_dom"/>
</dbReference>
<keyword evidence="3" id="KW-1185">Reference proteome</keyword>
<protein>
    <submittedName>
        <fullName evidence="2">Quinone oxidoreductase 2</fullName>
        <ecNumber evidence="2">1.6.5.2</ecNumber>
    </submittedName>
</protein>
<dbReference type="OrthoDB" id="5510591at2"/>
<dbReference type="EC" id="1.6.5.2" evidence="2"/>
<sequence length="281" mass="28646">MTMLITGATGHLGRLVIDSLLRRGVPADQIVAGARTPASAADLPVTVVEFDYDRPETLAPALQGVDTVLLISASVPGVRVPQHAAVIDAAAAAGVSRLIYTSVTRADTSELLLAGEHKMTEELIAASGIPSTILRNNWYHENQLASAQQAAAAGVLLSSSGDGRIASASRIDFAEAAAAVLTGTGHEGTVYELSGDTAWTAEDLAAAISDAAGSPVAVTHLSARDHAAALTAAGLDEGTVGFLTTLDANVAAGALDDDRSDLRDLIGRPTTPLAEVLRSAL</sequence>
<dbReference type="Proteomes" id="UP000276888">
    <property type="component" value="Chromosome"/>
</dbReference>
<name>A0A3S9WE06_9MICO</name>
<keyword evidence="2" id="KW-0560">Oxidoreductase</keyword>
<proteinExistence type="predicted"/>
<feature type="domain" description="NAD(P)-binding" evidence="1">
    <location>
        <begin position="7"/>
        <end position="182"/>
    </location>
</feature>
<dbReference type="SUPFAM" id="SSF51735">
    <property type="entry name" value="NAD(P)-binding Rossmann-fold domains"/>
    <property type="match status" value="1"/>
</dbReference>
<dbReference type="PANTHER" id="PTHR47129:SF1">
    <property type="entry name" value="NMRA-LIKE DOMAIN-CONTAINING PROTEIN"/>
    <property type="match status" value="1"/>
</dbReference>
<dbReference type="Pfam" id="PF13460">
    <property type="entry name" value="NAD_binding_10"/>
    <property type="match status" value="1"/>
</dbReference>
<dbReference type="InterPro" id="IPR036291">
    <property type="entry name" value="NAD(P)-bd_dom_sf"/>
</dbReference>
<dbReference type="GO" id="GO:0003955">
    <property type="term" value="F:NAD(P)H dehydrogenase (quinone) activity"/>
    <property type="evidence" value="ECO:0007669"/>
    <property type="project" value="UniProtKB-EC"/>
</dbReference>
<gene>
    <name evidence="2" type="primary">qorB_2</name>
    <name evidence="2" type="ORF">CVS47_02923</name>
</gene>
<accession>A0A3S9WE06</accession>
<dbReference type="AlphaFoldDB" id="A0A3S9WE06"/>
<dbReference type="Gene3D" id="3.90.25.10">
    <property type="entry name" value="UDP-galactose 4-epimerase, domain 1"/>
    <property type="match status" value="1"/>
</dbReference>
<dbReference type="PANTHER" id="PTHR47129">
    <property type="entry name" value="QUINONE OXIDOREDUCTASE 2"/>
    <property type="match status" value="1"/>
</dbReference>
<organism evidence="2 3">
    <name type="scientific">Microbacterium lemovicicum</name>
    <dbReference type="NCBI Taxonomy" id="1072463"/>
    <lineage>
        <taxon>Bacteria</taxon>
        <taxon>Bacillati</taxon>
        <taxon>Actinomycetota</taxon>
        <taxon>Actinomycetes</taxon>
        <taxon>Micrococcales</taxon>
        <taxon>Microbacteriaceae</taxon>
        <taxon>Microbacterium</taxon>
    </lineage>
</organism>
<dbReference type="EMBL" id="CP031423">
    <property type="protein sequence ID" value="AZS38270.1"/>
    <property type="molecule type" value="Genomic_DNA"/>
</dbReference>
<evidence type="ECO:0000259" key="1">
    <source>
        <dbReference type="Pfam" id="PF13460"/>
    </source>
</evidence>
<dbReference type="InterPro" id="IPR052718">
    <property type="entry name" value="NmrA-type_oxidoreductase"/>
</dbReference>
<dbReference type="Gene3D" id="3.40.50.720">
    <property type="entry name" value="NAD(P)-binding Rossmann-like Domain"/>
    <property type="match status" value="1"/>
</dbReference>
<reference evidence="2 3" key="1">
    <citation type="submission" date="2018-08" db="EMBL/GenBank/DDBJ databases">
        <title>Microbacterium lemovicicum sp. nov., a bacterium isolated from a natural uranium-rich soil.</title>
        <authorList>
            <person name="ORTET P."/>
        </authorList>
    </citation>
    <scope>NUCLEOTIDE SEQUENCE [LARGE SCALE GENOMIC DNA]</scope>
    <source>
        <strain evidence="2 3">Viu22</strain>
    </source>
</reference>
<evidence type="ECO:0000313" key="3">
    <source>
        <dbReference type="Proteomes" id="UP000276888"/>
    </source>
</evidence>
<dbReference type="RefSeq" id="WP_127096722.1">
    <property type="nucleotide sequence ID" value="NZ_CP031423.1"/>
</dbReference>
<dbReference type="KEGG" id="mlv:CVS47_02923"/>
<evidence type="ECO:0000313" key="2">
    <source>
        <dbReference type="EMBL" id="AZS38270.1"/>
    </source>
</evidence>